<organism evidence="2">
    <name type="scientific">uncultured Thiotrichaceae bacterium</name>
    <dbReference type="NCBI Taxonomy" id="298394"/>
    <lineage>
        <taxon>Bacteria</taxon>
        <taxon>Pseudomonadati</taxon>
        <taxon>Pseudomonadota</taxon>
        <taxon>Gammaproteobacteria</taxon>
        <taxon>Thiotrichales</taxon>
        <taxon>Thiotrichaceae</taxon>
        <taxon>environmental samples</taxon>
    </lineage>
</organism>
<name>A0A6S6UIX8_9GAMM</name>
<evidence type="ECO:0000313" key="2">
    <source>
        <dbReference type="EMBL" id="CAA6828320.1"/>
    </source>
</evidence>
<sequence length="83" mass="8922">MVIPMNFVVGAVIGAVSTYVYKDDTAKEWIKETGGKIKDGSSSFMTSFKKKAVEEPSESIAEKGETIDSTAEVVSEKAKPETS</sequence>
<evidence type="ECO:0008006" key="3">
    <source>
        <dbReference type="Google" id="ProtNLM"/>
    </source>
</evidence>
<feature type="compositionally biased region" description="Basic and acidic residues" evidence="1">
    <location>
        <begin position="74"/>
        <end position="83"/>
    </location>
</feature>
<accession>A0A6S6UIX8</accession>
<proteinExistence type="predicted"/>
<dbReference type="EMBL" id="CACVAY010000148">
    <property type="protein sequence ID" value="CAA6828320.1"/>
    <property type="molecule type" value="Genomic_DNA"/>
</dbReference>
<evidence type="ECO:0000256" key="1">
    <source>
        <dbReference type="SAM" id="MobiDB-lite"/>
    </source>
</evidence>
<feature type="region of interest" description="Disordered" evidence="1">
    <location>
        <begin position="55"/>
        <end position="83"/>
    </location>
</feature>
<reference evidence="2" key="1">
    <citation type="submission" date="2020-01" db="EMBL/GenBank/DDBJ databases">
        <authorList>
            <person name="Meier V. D."/>
            <person name="Meier V D."/>
        </authorList>
    </citation>
    <scope>NUCLEOTIDE SEQUENCE</scope>
    <source>
        <strain evidence="2">HLG_WM_MAG_07</strain>
    </source>
</reference>
<protein>
    <recommendedName>
        <fullName evidence="3">YtxH domain-containing protein</fullName>
    </recommendedName>
</protein>
<gene>
    <name evidence="2" type="ORF">HELGO_WM9190</name>
</gene>
<dbReference type="AlphaFoldDB" id="A0A6S6UIX8"/>